<feature type="compositionally biased region" description="Basic residues" evidence="3">
    <location>
        <begin position="376"/>
        <end position="385"/>
    </location>
</feature>
<gene>
    <name evidence="5" type="ORF">CES85_1686</name>
</gene>
<evidence type="ECO:0000256" key="2">
    <source>
        <dbReference type="ARBA" id="ARBA00023172"/>
    </source>
</evidence>
<evidence type="ECO:0000313" key="6">
    <source>
        <dbReference type="Proteomes" id="UP000215256"/>
    </source>
</evidence>
<dbReference type="SUPFAM" id="SSF56349">
    <property type="entry name" value="DNA breaking-rejoining enzymes"/>
    <property type="match status" value="1"/>
</dbReference>
<dbReference type="OrthoDB" id="7873969at2"/>
<dbReference type="Gene3D" id="1.10.150.130">
    <property type="match status" value="1"/>
</dbReference>
<dbReference type="Pfam" id="PF00589">
    <property type="entry name" value="Phage_integrase"/>
    <property type="match status" value="1"/>
</dbReference>
<keyword evidence="2" id="KW-0233">DNA recombination</keyword>
<evidence type="ECO:0000256" key="3">
    <source>
        <dbReference type="SAM" id="MobiDB-lite"/>
    </source>
</evidence>
<dbReference type="Proteomes" id="UP000215256">
    <property type="component" value="Chromosome 1"/>
</dbReference>
<dbReference type="GO" id="GO:0003677">
    <property type="term" value="F:DNA binding"/>
    <property type="evidence" value="ECO:0007669"/>
    <property type="project" value="UniProtKB-KW"/>
</dbReference>
<sequence length="385" mass="43176">MSTDNKLPKGVSVDRDRFQNVRLYFRKAGRPKVRLHETPGTHAFEREVACARLDIPYEPEGKMQKPGITIAKPGSLQWLLEQYKARARGTVTDDTFSRRVTMIEEICDSRTNKHRRGDLPYKAMEKRHITEARDELRDTAGARNNVVKAISALFDWAEKNGLIANNPAHGISRGKADQSYHTWTIEEVRQFEKHHPAGSTARLFLHLGLFTGLRISDLAQVGRQHMQSGWLKYRPGKTQHSTGVMVEIPILPILQNTIADSQTGDLTLLLNEYGKAYTSGGLGNRVRKWCDTADLPHCSAHGLRKAGATIAAENGATDDELMAIFGWTTKQQTTLYTRNANRKRLAGNAIHKLLPEQMENKVVPPKPGLQKVGQKVTKKTIKSMS</sequence>
<dbReference type="GO" id="GO:0015074">
    <property type="term" value="P:DNA integration"/>
    <property type="evidence" value="ECO:0007669"/>
    <property type="project" value="InterPro"/>
</dbReference>
<organism evidence="5 6">
    <name type="scientific">Ochrobactrum quorumnocens</name>
    <dbReference type="NCBI Taxonomy" id="271865"/>
    <lineage>
        <taxon>Bacteria</taxon>
        <taxon>Pseudomonadati</taxon>
        <taxon>Pseudomonadota</taxon>
        <taxon>Alphaproteobacteria</taxon>
        <taxon>Hyphomicrobiales</taxon>
        <taxon>Brucellaceae</taxon>
        <taxon>Brucella/Ochrobactrum group</taxon>
        <taxon>Ochrobactrum</taxon>
    </lineage>
</organism>
<dbReference type="InterPro" id="IPR011010">
    <property type="entry name" value="DNA_brk_join_enz"/>
</dbReference>
<dbReference type="GO" id="GO:0006310">
    <property type="term" value="P:DNA recombination"/>
    <property type="evidence" value="ECO:0007669"/>
    <property type="project" value="UniProtKB-KW"/>
</dbReference>
<evidence type="ECO:0000256" key="1">
    <source>
        <dbReference type="ARBA" id="ARBA00023125"/>
    </source>
</evidence>
<evidence type="ECO:0000313" key="5">
    <source>
        <dbReference type="EMBL" id="ASV85936.1"/>
    </source>
</evidence>
<feature type="domain" description="Tyr recombinase" evidence="4">
    <location>
        <begin position="178"/>
        <end position="350"/>
    </location>
</feature>
<dbReference type="Gene3D" id="1.10.443.10">
    <property type="entry name" value="Intergrase catalytic core"/>
    <property type="match status" value="1"/>
</dbReference>
<dbReference type="InterPro" id="IPR013762">
    <property type="entry name" value="Integrase-like_cat_sf"/>
</dbReference>
<dbReference type="InterPro" id="IPR002104">
    <property type="entry name" value="Integrase_catalytic"/>
</dbReference>
<dbReference type="InterPro" id="IPR010998">
    <property type="entry name" value="Integrase_recombinase_N"/>
</dbReference>
<protein>
    <submittedName>
        <fullName evidence="5">Phage integrase family protein</fullName>
    </submittedName>
</protein>
<evidence type="ECO:0000259" key="4">
    <source>
        <dbReference type="PROSITE" id="PS51898"/>
    </source>
</evidence>
<proteinExistence type="predicted"/>
<keyword evidence="1" id="KW-0238">DNA-binding</keyword>
<accession>A0A248UGX5</accession>
<dbReference type="EMBL" id="CP022604">
    <property type="protein sequence ID" value="ASV85936.1"/>
    <property type="molecule type" value="Genomic_DNA"/>
</dbReference>
<feature type="region of interest" description="Disordered" evidence="3">
    <location>
        <begin position="365"/>
        <end position="385"/>
    </location>
</feature>
<dbReference type="PROSITE" id="PS51898">
    <property type="entry name" value="TYR_RECOMBINASE"/>
    <property type="match status" value="1"/>
</dbReference>
<reference evidence="5 6" key="1">
    <citation type="submission" date="2017-07" db="EMBL/GenBank/DDBJ databases">
        <title>Phylogenetic study on the rhizospheric bacterium Ochrobactrum sp. A44.</title>
        <authorList>
            <person name="Krzyzanowska D.M."/>
            <person name="Ossowicki A."/>
            <person name="Rajewska M."/>
            <person name="Maciag T."/>
            <person name="Kaczynski Z."/>
            <person name="Czerwicka M."/>
            <person name="Jafra S."/>
        </authorList>
    </citation>
    <scope>NUCLEOTIDE SEQUENCE [LARGE SCALE GENOMIC DNA]</scope>
    <source>
        <strain evidence="5 6">A44</strain>
    </source>
</reference>
<dbReference type="RefSeq" id="WP_095447053.1">
    <property type="nucleotide sequence ID" value="NZ_CP022604.1"/>
</dbReference>
<dbReference type="AlphaFoldDB" id="A0A248UGX5"/>
<name>A0A248UGX5_9HYPH</name>
<dbReference type="KEGG" id="och:CES85_1686"/>